<organism evidence="1 2">
    <name type="scientific">Trichostrongylus colubriformis</name>
    <name type="common">Black scour worm</name>
    <dbReference type="NCBI Taxonomy" id="6319"/>
    <lineage>
        <taxon>Eukaryota</taxon>
        <taxon>Metazoa</taxon>
        <taxon>Ecdysozoa</taxon>
        <taxon>Nematoda</taxon>
        <taxon>Chromadorea</taxon>
        <taxon>Rhabditida</taxon>
        <taxon>Rhabditina</taxon>
        <taxon>Rhabditomorpha</taxon>
        <taxon>Strongyloidea</taxon>
        <taxon>Trichostrongylidae</taxon>
        <taxon>Trichostrongylus</taxon>
    </lineage>
</organism>
<sequence>RATPLGLTSDKYLWIGTQSVRGTQTSATGHVQPGMLSVNFHTVSNAMFAPRDDVLPLIIQLAPKLFGAALLLLPSNQSISLESTASCRDEDGPPSWNDGEKIYEYCLHSKNEIFISNGNLHYLDLFEANRVERSACTPCPPI</sequence>
<gene>
    <name evidence="1" type="ORF">GCK32_013640</name>
</gene>
<dbReference type="AlphaFoldDB" id="A0AAN8EMJ0"/>
<evidence type="ECO:0000313" key="1">
    <source>
        <dbReference type="EMBL" id="KAK5964496.1"/>
    </source>
</evidence>
<feature type="non-terminal residue" evidence="1">
    <location>
        <position position="1"/>
    </location>
</feature>
<evidence type="ECO:0000313" key="2">
    <source>
        <dbReference type="Proteomes" id="UP001331761"/>
    </source>
</evidence>
<proteinExistence type="predicted"/>
<dbReference type="Proteomes" id="UP001331761">
    <property type="component" value="Unassembled WGS sequence"/>
</dbReference>
<accession>A0AAN8EMJ0</accession>
<comment type="caution">
    <text evidence="1">The sequence shown here is derived from an EMBL/GenBank/DDBJ whole genome shotgun (WGS) entry which is preliminary data.</text>
</comment>
<dbReference type="EMBL" id="WIXE01025738">
    <property type="protein sequence ID" value="KAK5964496.1"/>
    <property type="molecule type" value="Genomic_DNA"/>
</dbReference>
<reference evidence="1 2" key="1">
    <citation type="submission" date="2019-10" db="EMBL/GenBank/DDBJ databases">
        <title>Assembly and Annotation for the nematode Trichostrongylus colubriformis.</title>
        <authorList>
            <person name="Martin J."/>
        </authorList>
    </citation>
    <scope>NUCLEOTIDE SEQUENCE [LARGE SCALE GENOMIC DNA]</scope>
    <source>
        <strain evidence="1">G859</strain>
        <tissue evidence="1">Whole worm</tissue>
    </source>
</reference>
<name>A0AAN8EMJ0_TRICO</name>
<protein>
    <submittedName>
        <fullName evidence="1">Uncharacterized protein</fullName>
    </submittedName>
</protein>
<dbReference type="Gene3D" id="3.40.50.2300">
    <property type="match status" value="1"/>
</dbReference>
<keyword evidence="2" id="KW-1185">Reference proteome</keyword>